<comment type="caution">
    <text evidence="2">The sequence shown here is derived from an EMBL/GenBank/DDBJ whole genome shotgun (WGS) entry which is preliminary data.</text>
</comment>
<name>A0ABS7PBS6_9SPHN</name>
<keyword evidence="3" id="KW-1185">Reference proteome</keyword>
<evidence type="ECO:0000313" key="3">
    <source>
        <dbReference type="Proteomes" id="UP000759298"/>
    </source>
</evidence>
<sequence>MSGPHTAKAQADLPFRKPSHDLDRMTLREPIVSAFQHHTIMAHLALTSRPAG</sequence>
<evidence type="ECO:0000256" key="1">
    <source>
        <dbReference type="SAM" id="MobiDB-lite"/>
    </source>
</evidence>
<dbReference type="EMBL" id="JAHWXP010000002">
    <property type="protein sequence ID" value="MBY8336426.1"/>
    <property type="molecule type" value="Genomic_DNA"/>
</dbReference>
<feature type="region of interest" description="Disordered" evidence="1">
    <location>
        <begin position="1"/>
        <end position="22"/>
    </location>
</feature>
<protein>
    <submittedName>
        <fullName evidence="2">Uncharacterized protein</fullName>
    </submittedName>
</protein>
<evidence type="ECO:0000313" key="2">
    <source>
        <dbReference type="EMBL" id="MBY8336426.1"/>
    </source>
</evidence>
<accession>A0ABS7PBS6</accession>
<dbReference type="RefSeq" id="WP_197637587.1">
    <property type="nucleotide sequence ID" value="NZ_JAHWXP010000002.1"/>
</dbReference>
<reference evidence="2 3" key="1">
    <citation type="submission" date="2021-07" db="EMBL/GenBank/DDBJ databases">
        <title>Alteriqipengyuania abyssalis NZ-12B nov, sp.nov isolated from deep sea sponge in pacific ocean.</title>
        <authorList>
            <person name="Tareen S."/>
            <person name="Wink J."/>
        </authorList>
    </citation>
    <scope>NUCLEOTIDE SEQUENCE [LARGE SCALE GENOMIC DNA]</scope>
    <source>
        <strain evidence="2 3">NZ-12B</strain>
    </source>
</reference>
<organism evidence="2 3">
    <name type="scientific">Alteriqipengyuania abyssalis</name>
    <dbReference type="NCBI Taxonomy" id="2860200"/>
    <lineage>
        <taxon>Bacteria</taxon>
        <taxon>Pseudomonadati</taxon>
        <taxon>Pseudomonadota</taxon>
        <taxon>Alphaproteobacteria</taxon>
        <taxon>Sphingomonadales</taxon>
        <taxon>Erythrobacteraceae</taxon>
        <taxon>Alteriqipengyuania</taxon>
    </lineage>
</organism>
<gene>
    <name evidence="2" type="ORF">KYN89_05150</name>
</gene>
<proteinExistence type="predicted"/>
<dbReference type="Proteomes" id="UP000759298">
    <property type="component" value="Unassembled WGS sequence"/>
</dbReference>